<protein>
    <recommendedName>
        <fullName evidence="1">Ig-like domain-containing protein</fullName>
    </recommendedName>
</protein>
<evidence type="ECO:0000313" key="2">
    <source>
        <dbReference type="Ensembl" id="ENSAMXP00000048847.1"/>
    </source>
</evidence>
<dbReference type="Gene3D" id="2.60.40.10">
    <property type="entry name" value="Immunoglobulins"/>
    <property type="match status" value="1"/>
</dbReference>
<sequence length="139" mass="15800">FTLKTTLPQNYGKPQGTKSIDNFPHQFYPQHNECTVLCFLFTPDLKVYLQVEGPERVMEGDKVILTCKPSFTLPSPTIFTWYRNGTALSSSTEQLYLQLVSREDAGRYSCAVLDQNLYSPEITLNVRSDGPWKASPQFP</sequence>
<reference evidence="2" key="3">
    <citation type="submission" date="2025-08" db="UniProtKB">
        <authorList>
            <consortium name="Ensembl"/>
        </authorList>
    </citation>
    <scope>IDENTIFICATION</scope>
</reference>
<dbReference type="InterPro" id="IPR003599">
    <property type="entry name" value="Ig_sub"/>
</dbReference>
<dbReference type="PANTHER" id="PTHR46013:SF4">
    <property type="entry name" value="B-CELL RECEPTOR CD22-RELATED"/>
    <property type="match status" value="1"/>
</dbReference>
<reference evidence="3" key="2">
    <citation type="journal article" date="2014" name="Nat. Commun.">
        <title>The cavefish genome reveals candidate genes for eye loss.</title>
        <authorList>
            <person name="McGaugh S.E."/>
            <person name="Gross J.B."/>
            <person name="Aken B."/>
            <person name="Blin M."/>
            <person name="Borowsky R."/>
            <person name="Chalopin D."/>
            <person name="Hinaux H."/>
            <person name="Jeffery W.R."/>
            <person name="Keene A."/>
            <person name="Ma L."/>
            <person name="Minx P."/>
            <person name="Murphy D."/>
            <person name="O'Quin K.E."/>
            <person name="Retaux S."/>
            <person name="Rohner N."/>
            <person name="Searle S.M."/>
            <person name="Stahl B.A."/>
            <person name="Tabin C."/>
            <person name="Volff J.N."/>
            <person name="Yoshizawa M."/>
            <person name="Warren W.C."/>
        </authorList>
    </citation>
    <scope>NUCLEOTIDE SEQUENCE [LARGE SCALE GENOMIC DNA]</scope>
    <source>
        <strain evidence="3">female</strain>
    </source>
</reference>
<dbReference type="PANTHER" id="PTHR46013">
    <property type="entry name" value="VASCULAR CELL ADHESION MOLECULE 1"/>
    <property type="match status" value="1"/>
</dbReference>
<dbReference type="InterPro" id="IPR013783">
    <property type="entry name" value="Ig-like_fold"/>
</dbReference>
<evidence type="ECO:0000313" key="3">
    <source>
        <dbReference type="Proteomes" id="UP000018467"/>
    </source>
</evidence>
<dbReference type="InterPro" id="IPR003598">
    <property type="entry name" value="Ig_sub2"/>
</dbReference>
<keyword evidence="3" id="KW-1185">Reference proteome</keyword>
<feature type="domain" description="Ig-like" evidence="1">
    <location>
        <begin position="43"/>
        <end position="125"/>
    </location>
</feature>
<dbReference type="SUPFAM" id="SSF48726">
    <property type="entry name" value="Immunoglobulin"/>
    <property type="match status" value="1"/>
</dbReference>
<name>A0A3B1K2F4_ASTMX</name>
<dbReference type="SMART" id="SM00409">
    <property type="entry name" value="IG"/>
    <property type="match status" value="1"/>
</dbReference>
<dbReference type="AlphaFoldDB" id="A0A3B1K2F4"/>
<accession>A0A3B1K2F4</accession>
<proteinExistence type="predicted"/>
<reference evidence="3" key="1">
    <citation type="submission" date="2013-03" db="EMBL/GenBank/DDBJ databases">
        <authorList>
            <person name="Jeffery W."/>
            <person name="Warren W."/>
            <person name="Wilson R.K."/>
        </authorList>
    </citation>
    <scope>NUCLEOTIDE SEQUENCE</scope>
    <source>
        <strain evidence="3">female</strain>
    </source>
</reference>
<organism evidence="2 3">
    <name type="scientific">Astyanax mexicanus</name>
    <name type="common">Blind cave fish</name>
    <name type="synonym">Astyanax fasciatus mexicanus</name>
    <dbReference type="NCBI Taxonomy" id="7994"/>
    <lineage>
        <taxon>Eukaryota</taxon>
        <taxon>Metazoa</taxon>
        <taxon>Chordata</taxon>
        <taxon>Craniata</taxon>
        <taxon>Vertebrata</taxon>
        <taxon>Euteleostomi</taxon>
        <taxon>Actinopterygii</taxon>
        <taxon>Neopterygii</taxon>
        <taxon>Teleostei</taxon>
        <taxon>Ostariophysi</taxon>
        <taxon>Characiformes</taxon>
        <taxon>Characoidei</taxon>
        <taxon>Acestrorhamphidae</taxon>
        <taxon>Acestrorhamphinae</taxon>
        <taxon>Astyanax</taxon>
    </lineage>
</organism>
<dbReference type="InParanoid" id="A0A3B1K2F4"/>
<dbReference type="GeneTree" id="ENSGT01120000272338"/>
<dbReference type="Proteomes" id="UP000018467">
    <property type="component" value="Unassembled WGS sequence"/>
</dbReference>
<dbReference type="Pfam" id="PF13895">
    <property type="entry name" value="Ig_2"/>
    <property type="match status" value="1"/>
</dbReference>
<dbReference type="InterPro" id="IPR007110">
    <property type="entry name" value="Ig-like_dom"/>
</dbReference>
<dbReference type="PROSITE" id="PS50835">
    <property type="entry name" value="IG_LIKE"/>
    <property type="match status" value="1"/>
</dbReference>
<dbReference type="InterPro" id="IPR036179">
    <property type="entry name" value="Ig-like_dom_sf"/>
</dbReference>
<dbReference type="Bgee" id="ENSAMXG00000040208">
    <property type="expression patterns" value="Expressed in testis"/>
</dbReference>
<dbReference type="Ensembl" id="ENSAMXT00000032573.1">
    <property type="protein sequence ID" value="ENSAMXP00000048847.1"/>
    <property type="gene ID" value="ENSAMXG00000040208.1"/>
</dbReference>
<reference evidence="2" key="4">
    <citation type="submission" date="2025-09" db="UniProtKB">
        <authorList>
            <consortium name="Ensembl"/>
        </authorList>
    </citation>
    <scope>IDENTIFICATION</scope>
</reference>
<dbReference type="SMART" id="SM00408">
    <property type="entry name" value="IGc2"/>
    <property type="match status" value="1"/>
</dbReference>
<evidence type="ECO:0000259" key="1">
    <source>
        <dbReference type="PROSITE" id="PS50835"/>
    </source>
</evidence>